<dbReference type="AlphaFoldDB" id="A0A815GAT0"/>
<protein>
    <submittedName>
        <fullName evidence="2">Uncharacterized protein</fullName>
    </submittedName>
</protein>
<evidence type="ECO:0000313" key="4">
    <source>
        <dbReference type="Proteomes" id="UP000663829"/>
    </source>
</evidence>
<keyword evidence="4" id="KW-1185">Reference proteome</keyword>
<dbReference type="EMBL" id="CAJNOQ010014210">
    <property type="protein sequence ID" value="CAF1337084.1"/>
    <property type="molecule type" value="Genomic_DNA"/>
</dbReference>
<dbReference type="EMBL" id="CAJOBC010056596">
    <property type="protein sequence ID" value="CAF4195163.1"/>
    <property type="molecule type" value="Genomic_DNA"/>
</dbReference>
<feature type="non-terminal residue" evidence="2">
    <location>
        <position position="1"/>
    </location>
</feature>
<reference evidence="2" key="1">
    <citation type="submission" date="2021-02" db="EMBL/GenBank/DDBJ databases">
        <authorList>
            <person name="Nowell W R."/>
        </authorList>
    </citation>
    <scope>NUCLEOTIDE SEQUENCE</scope>
</reference>
<organism evidence="2 4">
    <name type="scientific">Didymodactylos carnosus</name>
    <dbReference type="NCBI Taxonomy" id="1234261"/>
    <lineage>
        <taxon>Eukaryota</taxon>
        <taxon>Metazoa</taxon>
        <taxon>Spiralia</taxon>
        <taxon>Gnathifera</taxon>
        <taxon>Rotifera</taxon>
        <taxon>Eurotatoria</taxon>
        <taxon>Bdelloidea</taxon>
        <taxon>Philodinida</taxon>
        <taxon>Philodinidae</taxon>
        <taxon>Didymodactylos</taxon>
    </lineage>
</organism>
<evidence type="ECO:0000256" key="1">
    <source>
        <dbReference type="SAM" id="Phobius"/>
    </source>
</evidence>
<dbReference type="Proteomes" id="UP000681722">
    <property type="component" value="Unassembled WGS sequence"/>
</dbReference>
<name>A0A815GAT0_9BILA</name>
<evidence type="ECO:0000313" key="2">
    <source>
        <dbReference type="EMBL" id="CAF1337084.1"/>
    </source>
</evidence>
<accession>A0A815GAT0</accession>
<evidence type="ECO:0000313" key="3">
    <source>
        <dbReference type="EMBL" id="CAF4195163.1"/>
    </source>
</evidence>
<sequence>MYQQKPLSKVYKMVVFGSILPSIVTISGNITSVIRIIQLRRLTTVHLSTRTNDDSRRVLVIITIECALAILSSWFIDILLSLIYCKGSLLNSDDCPMYLRKNYDILITLDFLNSISNIFLHCICGKRFRRELRRMIGAWCQHLTKYLFCCYCKVRSYKSWERSQQPPLPPIGSSNELSNKQIYITIKSSPEPSKKLSKYSYHLSTTRQCLLNKTDCSPASMTSQPEHNRLKTAR</sequence>
<feature type="transmembrane region" description="Helical" evidence="1">
    <location>
        <begin position="103"/>
        <end position="124"/>
    </location>
</feature>
<dbReference type="Gene3D" id="1.20.1070.10">
    <property type="entry name" value="Rhodopsin 7-helix transmembrane proteins"/>
    <property type="match status" value="1"/>
</dbReference>
<dbReference type="Proteomes" id="UP000663829">
    <property type="component" value="Unassembled WGS sequence"/>
</dbReference>
<keyword evidence="1" id="KW-0472">Membrane</keyword>
<keyword evidence="1" id="KW-0812">Transmembrane</keyword>
<feature type="transmembrane region" description="Helical" evidence="1">
    <location>
        <begin position="15"/>
        <end position="37"/>
    </location>
</feature>
<dbReference type="OrthoDB" id="10058324at2759"/>
<comment type="caution">
    <text evidence="2">The sequence shown here is derived from an EMBL/GenBank/DDBJ whole genome shotgun (WGS) entry which is preliminary data.</text>
</comment>
<keyword evidence="1" id="KW-1133">Transmembrane helix</keyword>
<gene>
    <name evidence="2" type="ORF">GPM918_LOCUS30244</name>
    <name evidence="3" type="ORF">SRO942_LOCUS30851</name>
</gene>
<proteinExistence type="predicted"/>
<feature type="transmembrane region" description="Helical" evidence="1">
    <location>
        <begin position="58"/>
        <end position="83"/>
    </location>
</feature>